<dbReference type="SUPFAM" id="SSF46689">
    <property type="entry name" value="Homeodomain-like"/>
    <property type="match status" value="1"/>
</dbReference>
<dbReference type="GO" id="GO:0006355">
    <property type="term" value="P:regulation of DNA-templated transcription"/>
    <property type="evidence" value="ECO:0007669"/>
    <property type="project" value="InterPro"/>
</dbReference>
<dbReference type="InterPro" id="IPR025662">
    <property type="entry name" value="Sigma_54_int_dom_ATP-bd_1"/>
</dbReference>
<reference evidence="7 8" key="1">
    <citation type="submission" date="2019-01" db="EMBL/GenBank/DDBJ databases">
        <title>Draft genomes of a novel of Aminipila strains.</title>
        <authorList>
            <person name="Ma S."/>
        </authorList>
    </citation>
    <scope>NUCLEOTIDE SEQUENCE [LARGE SCALE GENOMIC DNA]</scope>
    <source>
        <strain evidence="8">JN-39</strain>
    </source>
</reference>
<name>A0A410PU50_9FIRM</name>
<dbReference type="GO" id="GO:0043565">
    <property type="term" value="F:sequence-specific DNA binding"/>
    <property type="evidence" value="ECO:0007669"/>
    <property type="project" value="InterPro"/>
</dbReference>
<dbReference type="Proteomes" id="UP000287601">
    <property type="component" value="Chromosome"/>
</dbReference>
<dbReference type="Gene3D" id="1.10.8.60">
    <property type="match status" value="1"/>
</dbReference>
<dbReference type="InterPro" id="IPR058031">
    <property type="entry name" value="AAA_lid_NorR"/>
</dbReference>
<evidence type="ECO:0000256" key="4">
    <source>
        <dbReference type="ARBA" id="ARBA00023125"/>
    </source>
</evidence>
<gene>
    <name evidence="7" type="ORF">EQM06_03905</name>
</gene>
<dbReference type="Pfam" id="PF25601">
    <property type="entry name" value="AAA_lid_14"/>
    <property type="match status" value="1"/>
</dbReference>
<keyword evidence="4" id="KW-0238">DNA-binding</keyword>
<dbReference type="EMBL" id="CP035281">
    <property type="protein sequence ID" value="QAT42440.1"/>
    <property type="molecule type" value="Genomic_DNA"/>
</dbReference>
<dbReference type="InterPro" id="IPR002078">
    <property type="entry name" value="Sigma_54_int"/>
</dbReference>
<dbReference type="PRINTS" id="PR01590">
    <property type="entry name" value="HTHFIS"/>
</dbReference>
<evidence type="ECO:0000256" key="5">
    <source>
        <dbReference type="ARBA" id="ARBA00023163"/>
    </source>
</evidence>
<dbReference type="Gene3D" id="3.40.50.300">
    <property type="entry name" value="P-loop containing nucleotide triphosphate hydrolases"/>
    <property type="match status" value="1"/>
</dbReference>
<dbReference type="Pfam" id="PF02954">
    <property type="entry name" value="HTH_8"/>
    <property type="match status" value="1"/>
</dbReference>
<dbReference type="OrthoDB" id="9803970at2"/>
<dbReference type="PROSITE" id="PS50045">
    <property type="entry name" value="SIGMA54_INTERACT_4"/>
    <property type="match status" value="1"/>
</dbReference>
<dbReference type="KEGG" id="amij:EQM06_03905"/>
<keyword evidence="1" id="KW-0547">Nucleotide-binding</keyword>
<dbReference type="RefSeq" id="WP_128745090.1">
    <property type="nucleotide sequence ID" value="NZ_CP035281.1"/>
</dbReference>
<dbReference type="GO" id="GO:0005524">
    <property type="term" value="F:ATP binding"/>
    <property type="evidence" value="ECO:0007669"/>
    <property type="project" value="UniProtKB-KW"/>
</dbReference>
<evidence type="ECO:0000313" key="8">
    <source>
        <dbReference type="Proteomes" id="UP000287601"/>
    </source>
</evidence>
<dbReference type="PROSITE" id="PS00688">
    <property type="entry name" value="SIGMA54_INTERACT_3"/>
    <property type="match status" value="1"/>
</dbReference>
<dbReference type="Gene3D" id="1.10.10.60">
    <property type="entry name" value="Homeodomain-like"/>
    <property type="match status" value="1"/>
</dbReference>
<evidence type="ECO:0000259" key="6">
    <source>
        <dbReference type="PROSITE" id="PS50045"/>
    </source>
</evidence>
<proteinExistence type="predicted"/>
<dbReference type="InterPro" id="IPR027417">
    <property type="entry name" value="P-loop_NTPase"/>
</dbReference>
<sequence length="599" mass="69041">MDKTNSFIAAEDGKIIFLGRKVLSYLNLKTDRVFAYPDGTFNKGDLVLYIDFNCGQLIPQEKKLLPKIGIDQVKPQLISVGIYDNEEIQSVQKSIDKKIHESKNVSIDTIFNCNRIMVSYNPADWSIHITVNNQRFNFCMGAQTNALFCFNDDGIKYFNYSKNHRILGLENVLNGQPYLGYSQIQDYSMVDIKETDIFQSSFVYALHEARKHQAFMAVKDSDKHFYIFANKIKIRENFFYQYYIGQKQDFLVCMSSATNYYRALVKSEYSLSNNTLASGFRLWGQDSALVKIKSLLQKACVTSITILLTGESGTGKTFLAKEIHQNSKRNKFPFIHVNCAAIPYQLIESELFGYEEGSFTGAKKGGKKGYFELAQNGTIFLDEITEMPLSLQGKLLEVIQNKTFYRVGGSEKININVRFIVATNRNLKKLVEEKQFREDLYYRINVFPVELPPLRSRKDALIEIINDVLPEICENIEIEPLMVSNQAMEKLRKYRWPGNIRELENVLAKAAIMCDGKIILPEDIEFQEDEDAEIDEDDTVCGTYKKQKEFYEKKIIQEALKKYNGQRIKTAEYLGIGRTNLFEKIKKYGLEEFESNPEE</sequence>
<dbReference type="PROSITE" id="PS00675">
    <property type="entry name" value="SIGMA54_INTERACT_1"/>
    <property type="match status" value="1"/>
</dbReference>
<dbReference type="FunFam" id="3.40.50.300:FF:000006">
    <property type="entry name" value="DNA-binding transcriptional regulator NtrC"/>
    <property type="match status" value="1"/>
</dbReference>
<keyword evidence="8" id="KW-1185">Reference proteome</keyword>
<feature type="domain" description="Sigma-54 factor interaction" evidence="6">
    <location>
        <begin position="282"/>
        <end position="512"/>
    </location>
</feature>
<dbReference type="AlphaFoldDB" id="A0A410PU50"/>
<organism evidence="7 8">
    <name type="scientific">Aminipila luticellarii</name>
    <dbReference type="NCBI Taxonomy" id="2507160"/>
    <lineage>
        <taxon>Bacteria</taxon>
        <taxon>Bacillati</taxon>
        <taxon>Bacillota</taxon>
        <taxon>Clostridia</taxon>
        <taxon>Peptostreptococcales</taxon>
        <taxon>Anaerovoracaceae</taxon>
        <taxon>Aminipila</taxon>
    </lineage>
</organism>
<dbReference type="SUPFAM" id="SSF52540">
    <property type="entry name" value="P-loop containing nucleoside triphosphate hydrolases"/>
    <property type="match status" value="1"/>
</dbReference>
<dbReference type="InterPro" id="IPR002197">
    <property type="entry name" value="HTH_Fis"/>
</dbReference>
<keyword evidence="2" id="KW-0067">ATP-binding</keyword>
<dbReference type="InterPro" id="IPR025944">
    <property type="entry name" value="Sigma_54_int_dom_CS"/>
</dbReference>
<dbReference type="CDD" id="cd00009">
    <property type="entry name" value="AAA"/>
    <property type="match status" value="1"/>
</dbReference>
<dbReference type="InterPro" id="IPR025943">
    <property type="entry name" value="Sigma_54_int_dom_ATP-bd_2"/>
</dbReference>
<evidence type="ECO:0000256" key="2">
    <source>
        <dbReference type="ARBA" id="ARBA00022840"/>
    </source>
</evidence>
<evidence type="ECO:0000256" key="3">
    <source>
        <dbReference type="ARBA" id="ARBA00023015"/>
    </source>
</evidence>
<evidence type="ECO:0000313" key="7">
    <source>
        <dbReference type="EMBL" id="QAT42440.1"/>
    </source>
</evidence>
<dbReference type="InterPro" id="IPR009057">
    <property type="entry name" value="Homeodomain-like_sf"/>
</dbReference>
<dbReference type="InterPro" id="IPR003593">
    <property type="entry name" value="AAA+_ATPase"/>
</dbReference>
<evidence type="ECO:0000256" key="1">
    <source>
        <dbReference type="ARBA" id="ARBA00022741"/>
    </source>
</evidence>
<keyword evidence="3" id="KW-0805">Transcription regulation</keyword>
<accession>A0A410PU50</accession>
<dbReference type="PROSITE" id="PS00676">
    <property type="entry name" value="SIGMA54_INTERACT_2"/>
    <property type="match status" value="1"/>
</dbReference>
<protein>
    <submittedName>
        <fullName evidence="7">Sigma-54-dependent Fis family transcriptional regulator</fullName>
    </submittedName>
</protein>
<dbReference type="SMART" id="SM00382">
    <property type="entry name" value="AAA"/>
    <property type="match status" value="1"/>
</dbReference>
<dbReference type="PANTHER" id="PTHR32071">
    <property type="entry name" value="TRANSCRIPTIONAL REGULATORY PROTEIN"/>
    <property type="match status" value="1"/>
</dbReference>
<dbReference type="Pfam" id="PF00158">
    <property type="entry name" value="Sigma54_activat"/>
    <property type="match status" value="1"/>
</dbReference>
<keyword evidence="5" id="KW-0804">Transcription</keyword>